<proteinExistence type="predicted"/>
<evidence type="ECO:0000256" key="1">
    <source>
        <dbReference type="SAM" id="MobiDB-lite"/>
    </source>
</evidence>
<keyword evidence="3" id="KW-1185">Reference proteome</keyword>
<accession>A0A448WQ40</accession>
<name>A0A448WQ40_9PLAT</name>
<dbReference type="EMBL" id="CAAALY010032086">
    <property type="protein sequence ID" value="VEL17315.1"/>
    <property type="molecule type" value="Genomic_DNA"/>
</dbReference>
<feature type="region of interest" description="Disordered" evidence="1">
    <location>
        <begin position="56"/>
        <end position="104"/>
    </location>
</feature>
<feature type="compositionally biased region" description="Low complexity" evidence="1">
    <location>
        <begin position="64"/>
        <end position="88"/>
    </location>
</feature>
<protein>
    <submittedName>
        <fullName evidence="2">Uncharacterized protein</fullName>
    </submittedName>
</protein>
<comment type="caution">
    <text evidence="2">The sequence shown here is derived from an EMBL/GenBank/DDBJ whole genome shotgun (WGS) entry which is preliminary data.</text>
</comment>
<organism evidence="2 3">
    <name type="scientific">Protopolystoma xenopodis</name>
    <dbReference type="NCBI Taxonomy" id="117903"/>
    <lineage>
        <taxon>Eukaryota</taxon>
        <taxon>Metazoa</taxon>
        <taxon>Spiralia</taxon>
        <taxon>Lophotrochozoa</taxon>
        <taxon>Platyhelminthes</taxon>
        <taxon>Monogenea</taxon>
        <taxon>Polyopisthocotylea</taxon>
        <taxon>Polystomatidea</taxon>
        <taxon>Polystomatidae</taxon>
        <taxon>Protopolystoma</taxon>
    </lineage>
</organism>
<reference evidence="2" key="1">
    <citation type="submission" date="2018-11" db="EMBL/GenBank/DDBJ databases">
        <authorList>
            <consortium name="Pathogen Informatics"/>
        </authorList>
    </citation>
    <scope>NUCLEOTIDE SEQUENCE</scope>
</reference>
<gene>
    <name evidence="2" type="ORF">PXEA_LOCUS10755</name>
</gene>
<dbReference type="Proteomes" id="UP000784294">
    <property type="component" value="Unassembled WGS sequence"/>
</dbReference>
<evidence type="ECO:0000313" key="3">
    <source>
        <dbReference type="Proteomes" id="UP000784294"/>
    </source>
</evidence>
<evidence type="ECO:0000313" key="2">
    <source>
        <dbReference type="EMBL" id="VEL17315.1"/>
    </source>
</evidence>
<sequence>MTNSVVRLEYLTEVNHYRRLITKLDQPGVGRMTSVDYLAMQPMLANSQTEMLIIGTNEYGGDSGSPSSRPGAGSTLSPHKSKLSSPSTAMMMMGTTNNISGRAGSVEAAYRHQIG</sequence>
<dbReference type="AlphaFoldDB" id="A0A448WQ40"/>